<organism evidence="1 2">
    <name type="scientific">Staphylococcus aureus</name>
    <dbReference type="NCBI Taxonomy" id="1280"/>
    <lineage>
        <taxon>Bacteria</taxon>
        <taxon>Bacillati</taxon>
        <taxon>Bacillota</taxon>
        <taxon>Bacilli</taxon>
        <taxon>Bacillales</taxon>
        <taxon>Staphylococcaceae</taxon>
        <taxon>Staphylococcus</taxon>
    </lineage>
</organism>
<dbReference type="RefSeq" id="WP_224757399.1">
    <property type="nucleotide sequence ID" value="NZ_CP077877.1"/>
</dbReference>
<accession>A0AAW4YB02</accession>
<reference evidence="1" key="2">
    <citation type="submission" date="2023-08" db="EMBL/GenBank/DDBJ databases">
        <authorList>
            <person name="Zhao H."/>
            <person name="Wang X."/>
        </authorList>
    </citation>
    <scope>NUCLEOTIDE SEQUENCE</scope>
    <source>
        <strain evidence="1">NC-4</strain>
    </source>
</reference>
<proteinExistence type="predicted"/>
<dbReference type="AlphaFoldDB" id="A0AAW4YB02"/>
<sequence>MVKSIFLQDGEEILVDDEDYERVNQHIWGKAFYGNHRAIMNSNSEHLPNFILKKVFKK</sequence>
<reference evidence="1" key="1">
    <citation type="journal article" date="2021" name="Front Med (Lausanne)">
        <title>The Prevalence and Determinants of Fusidic Acid Resistance Among Methicillin-Resistant Staphylococcus aureus Clinical Isolates in China.</title>
        <authorList>
            <person name="Zhao H."/>
            <person name="Wang X."/>
            <person name="Wang B."/>
            <person name="Xu Y."/>
            <person name="Rao L."/>
            <person name="Wan B."/>
            <person name="Guo Y."/>
            <person name="Wu X."/>
            <person name="Yu J."/>
            <person name="Chen L."/>
            <person name="Li M."/>
            <person name="Yu F."/>
        </authorList>
    </citation>
    <scope>NUCLEOTIDE SEQUENCE</scope>
    <source>
        <strain evidence="1">NC-4</strain>
    </source>
</reference>
<name>A0AAW4YB02_STAAU</name>
<dbReference type="EMBL" id="JAIUEN010000247">
    <property type="protein sequence ID" value="MCE3363661.1"/>
    <property type="molecule type" value="Genomic_DNA"/>
</dbReference>
<protein>
    <submittedName>
        <fullName evidence="1">Uncharacterized protein</fullName>
    </submittedName>
</protein>
<comment type="caution">
    <text evidence="1">The sequence shown here is derived from an EMBL/GenBank/DDBJ whole genome shotgun (WGS) entry which is preliminary data.</text>
</comment>
<gene>
    <name evidence="1" type="ORF">LB359_15475</name>
</gene>
<dbReference type="Proteomes" id="UP001200271">
    <property type="component" value="Unassembled WGS sequence"/>
</dbReference>
<evidence type="ECO:0000313" key="2">
    <source>
        <dbReference type="Proteomes" id="UP001200271"/>
    </source>
</evidence>
<evidence type="ECO:0000313" key="1">
    <source>
        <dbReference type="EMBL" id="MCE3363661.1"/>
    </source>
</evidence>